<dbReference type="PANTHER" id="PTHR43226:SF4">
    <property type="entry name" value="XAA-PRO AMINOPEPTIDASE 3"/>
    <property type="match status" value="1"/>
</dbReference>
<dbReference type="GO" id="GO:0046872">
    <property type="term" value="F:metal ion binding"/>
    <property type="evidence" value="ECO:0007669"/>
    <property type="project" value="UniProtKB-KW"/>
</dbReference>
<feature type="domain" description="Peptidase M24" evidence="6">
    <location>
        <begin position="20"/>
        <end position="87"/>
    </location>
</feature>
<dbReference type="AlphaFoldDB" id="A0A0L9TZ76"/>
<keyword evidence="4" id="KW-0378">Hydrolase</keyword>
<evidence type="ECO:0000313" key="8">
    <source>
        <dbReference type="Proteomes" id="UP000053144"/>
    </source>
</evidence>
<name>A0A0L9TZ76_PHAAN</name>
<comment type="cofactor">
    <cofactor evidence="1">
        <name>Mn(2+)</name>
        <dbReference type="ChEBI" id="CHEBI:29035"/>
    </cofactor>
</comment>
<keyword evidence="3" id="KW-0479">Metal-binding</keyword>
<dbReference type="GO" id="GO:0006508">
    <property type="term" value="P:proteolysis"/>
    <property type="evidence" value="ECO:0007669"/>
    <property type="project" value="TreeGrafter"/>
</dbReference>
<dbReference type="GO" id="GO:0005739">
    <property type="term" value="C:mitochondrion"/>
    <property type="evidence" value="ECO:0007669"/>
    <property type="project" value="TreeGrafter"/>
</dbReference>
<organism evidence="7 8">
    <name type="scientific">Phaseolus angularis</name>
    <name type="common">Azuki bean</name>
    <name type="synonym">Vigna angularis</name>
    <dbReference type="NCBI Taxonomy" id="3914"/>
    <lineage>
        <taxon>Eukaryota</taxon>
        <taxon>Viridiplantae</taxon>
        <taxon>Streptophyta</taxon>
        <taxon>Embryophyta</taxon>
        <taxon>Tracheophyta</taxon>
        <taxon>Spermatophyta</taxon>
        <taxon>Magnoliopsida</taxon>
        <taxon>eudicotyledons</taxon>
        <taxon>Gunneridae</taxon>
        <taxon>Pentapetalae</taxon>
        <taxon>rosids</taxon>
        <taxon>fabids</taxon>
        <taxon>Fabales</taxon>
        <taxon>Fabaceae</taxon>
        <taxon>Papilionoideae</taxon>
        <taxon>50 kb inversion clade</taxon>
        <taxon>NPAAA clade</taxon>
        <taxon>indigoferoid/millettioid clade</taxon>
        <taxon>Phaseoleae</taxon>
        <taxon>Vigna</taxon>
    </lineage>
</organism>
<dbReference type="InterPro" id="IPR052433">
    <property type="entry name" value="X-Pro_dipept-like"/>
</dbReference>
<gene>
    <name evidence="7" type="ORF">LR48_Vigan02g159900</name>
</gene>
<sequence length="123" mass="13372">MLQKGLKELGILRGVGSSSYHKLNPTSIGHYLGMDIHDCSMVSFDGPLKPGVVITIEPGVYIPSSFNGPGRYRGIGIRIEDEVLITETGYEVLTASIPKEVKHIESLLNNFCHGMGTLDSQNN</sequence>
<accession>A0A0L9TZ76</accession>
<keyword evidence="5" id="KW-0464">Manganese</keyword>
<dbReference type="Proteomes" id="UP000053144">
    <property type="component" value="Chromosome 2"/>
</dbReference>
<dbReference type="InterPro" id="IPR036005">
    <property type="entry name" value="Creatinase/aminopeptidase-like"/>
</dbReference>
<evidence type="ECO:0000313" key="7">
    <source>
        <dbReference type="EMBL" id="KOM35449.1"/>
    </source>
</evidence>
<dbReference type="Pfam" id="PF00557">
    <property type="entry name" value="Peptidase_M24"/>
    <property type="match status" value="1"/>
</dbReference>
<proteinExistence type="inferred from homology"/>
<evidence type="ECO:0000256" key="5">
    <source>
        <dbReference type="ARBA" id="ARBA00023211"/>
    </source>
</evidence>
<dbReference type="InterPro" id="IPR000994">
    <property type="entry name" value="Pept_M24"/>
</dbReference>
<reference evidence="8" key="1">
    <citation type="journal article" date="2015" name="Proc. Natl. Acad. Sci. U.S.A.">
        <title>Genome sequencing of adzuki bean (Vigna angularis) provides insight into high starch and low fat accumulation and domestication.</title>
        <authorList>
            <person name="Yang K."/>
            <person name="Tian Z."/>
            <person name="Chen C."/>
            <person name="Luo L."/>
            <person name="Zhao B."/>
            <person name="Wang Z."/>
            <person name="Yu L."/>
            <person name="Li Y."/>
            <person name="Sun Y."/>
            <person name="Li W."/>
            <person name="Chen Y."/>
            <person name="Li Y."/>
            <person name="Zhang Y."/>
            <person name="Ai D."/>
            <person name="Zhao J."/>
            <person name="Shang C."/>
            <person name="Ma Y."/>
            <person name="Wu B."/>
            <person name="Wang M."/>
            <person name="Gao L."/>
            <person name="Sun D."/>
            <person name="Zhang P."/>
            <person name="Guo F."/>
            <person name="Wang W."/>
            <person name="Li Y."/>
            <person name="Wang J."/>
            <person name="Varshney R.K."/>
            <person name="Wang J."/>
            <person name="Ling H.Q."/>
            <person name="Wan P."/>
        </authorList>
    </citation>
    <scope>NUCLEOTIDE SEQUENCE</scope>
    <source>
        <strain evidence="8">cv. Jingnong 6</strain>
    </source>
</reference>
<evidence type="ECO:0000256" key="3">
    <source>
        <dbReference type="ARBA" id="ARBA00022723"/>
    </source>
</evidence>
<comment type="similarity">
    <text evidence="2">Belongs to the peptidase M24B family.</text>
</comment>
<dbReference type="Gene3D" id="3.90.230.10">
    <property type="entry name" value="Creatinase/methionine aminopeptidase superfamily"/>
    <property type="match status" value="1"/>
</dbReference>
<dbReference type="STRING" id="3914.A0A0L9TZ76"/>
<dbReference type="Gramene" id="KOM35449">
    <property type="protein sequence ID" value="KOM35449"/>
    <property type="gene ID" value="LR48_Vigan02g159900"/>
</dbReference>
<dbReference type="PANTHER" id="PTHR43226">
    <property type="entry name" value="XAA-PRO AMINOPEPTIDASE 3"/>
    <property type="match status" value="1"/>
</dbReference>
<evidence type="ECO:0000256" key="2">
    <source>
        <dbReference type="ARBA" id="ARBA00008766"/>
    </source>
</evidence>
<evidence type="ECO:0000256" key="4">
    <source>
        <dbReference type="ARBA" id="ARBA00022801"/>
    </source>
</evidence>
<dbReference type="EMBL" id="CM003372">
    <property type="protein sequence ID" value="KOM35449.1"/>
    <property type="molecule type" value="Genomic_DNA"/>
</dbReference>
<dbReference type="GO" id="GO:0004177">
    <property type="term" value="F:aminopeptidase activity"/>
    <property type="evidence" value="ECO:0007669"/>
    <property type="project" value="TreeGrafter"/>
</dbReference>
<evidence type="ECO:0000256" key="1">
    <source>
        <dbReference type="ARBA" id="ARBA00001936"/>
    </source>
</evidence>
<evidence type="ECO:0000259" key="6">
    <source>
        <dbReference type="Pfam" id="PF00557"/>
    </source>
</evidence>
<dbReference type="SUPFAM" id="SSF55920">
    <property type="entry name" value="Creatinase/aminopeptidase"/>
    <property type="match status" value="1"/>
</dbReference>
<protein>
    <recommendedName>
        <fullName evidence="6">Peptidase M24 domain-containing protein</fullName>
    </recommendedName>
</protein>